<evidence type="ECO:0000256" key="2">
    <source>
        <dbReference type="ARBA" id="ARBA00006021"/>
    </source>
</evidence>
<accession>A0AA88ACP9</accession>
<dbReference type="GO" id="GO:0030029">
    <property type="term" value="P:actin filament-based process"/>
    <property type="evidence" value="ECO:0007669"/>
    <property type="project" value="UniProtKB-ARBA"/>
</dbReference>
<reference evidence="6" key="1">
    <citation type="submission" date="2023-07" db="EMBL/GenBank/DDBJ databases">
        <title>draft genome sequence of fig (Ficus carica).</title>
        <authorList>
            <person name="Takahashi T."/>
            <person name="Nishimura K."/>
        </authorList>
    </citation>
    <scope>NUCLEOTIDE SEQUENCE</scope>
</reference>
<feature type="region of interest" description="Disordered" evidence="5">
    <location>
        <begin position="414"/>
        <end position="443"/>
    </location>
</feature>
<feature type="region of interest" description="Disordered" evidence="5">
    <location>
        <begin position="472"/>
        <end position="493"/>
    </location>
</feature>
<protein>
    <recommendedName>
        <fullName evidence="3">Actin-related protein 5</fullName>
    </recommendedName>
</protein>
<dbReference type="FunFam" id="3.90.640.10:FF:000034">
    <property type="entry name" value="Actin-related protein 5"/>
    <property type="match status" value="1"/>
</dbReference>
<feature type="region of interest" description="Disordered" evidence="5">
    <location>
        <begin position="367"/>
        <end position="391"/>
    </location>
</feature>
<dbReference type="Gene3D" id="3.30.420.40">
    <property type="match status" value="2"/>
</dbReference>
<organism evidence="6 7">
    <name type="scientific">Ficus carica</name>
    <name type="common">Common fig</name>
    <dbReference type="NCBI Taxonomy" id="3494"/>
    <lineage>
        <taxon>Eukaryota</taxon>
        <taxon>Viridiplantae</taxon>
        <taxon>Streptophyta</taxon>
        <taxon>Embryophyta</taxon>
        <taxon>Tracheophyta</taxon>
        <taxon>Spermatophyta</taxon>
        <taxon>Magnoliopsida</taxon>
        <taxon>eudicotyledons</taxon>
        <taxon>Gunneridae</taxon>
        <taxon>Pentapetalae</taxon>
        <taxon>rosids</taxon>
        <taxon>fabids</taxon>
        <taxon>Rosales</taxon>
        <taxon>Moraceae</taxon>
        <taxon>Ficeae</taxon>
        <taxon>Ficus</taxon>
    </lineage>
</organism>
<comment type="caution">
    <text evidence="6">The sequence shown here is derived from an EMBL/GenBank/DDBJ whole genome shotgun (WGS) entry which is preliminary data.</text>
</comment>
<feature type="compositionally biased region" description="Low complexity" evidence="5">
    <location>
        <begin position="477"/>
        <end position="486"/>
    </location>
</feature>
<dbReference type="Pfam" id="PF00022">
    <property type="entry name" value="Actin"/>
    <property type="match status" value="2"/>
</dbReference>
<keyword evidence="4" id="KW-0539">Nucleus</keyword>
<name>A0AA88ACP9_FICCA</name>
<feature type="compositionally biased region" description="Acidic residues" evidence="5">
    <location>
        <begin position="539"/>
        <end position="551"/>
    </location>
</feature>
<sequence length="728" mass="83202">MRTDKFGRSGLVRTEPAGLNRWAGETDPRVIFRNIVQRPRHKTTGETVTIVGDHDPALLKYFDCTRSGPRSAFDSNVVFQFEIMEYILDFGFDRLGADGSQAGQIDHPILITECVCNPVHSRSKMAELLFETYGVPSVVPCLFHVVLKMHLFRAYGVDAAFSYKYNQQRGICDKDGLAICPGFTTTHVIPFIDGEPVYNGCCRTNIGGFHVTDYLKQILSLKYPHHMARFTWEKVEDLKMEHCYITPDYGSEARLFQKATKEAEEKTRCWQLPWVPPPIEALPSEEEIARKAAIKERQGQRLREMAEAKRSSRINELENELHGLEFLLKQLEQVEAEDIPSFLSETGYVSKLEIESAVVKVTQSLRKAKGEPKGEQADIEEKTDPASTEKFPLINVPDNILTAEQLKEKRRQLFLKTTSEGRQRAKQKRQEEELERERRNQEDEIKRLENPELYLEQLQAKYKELSEKVEQRKRLKTNGGHTNGNNVSGGVGRGERLNAAQRERMRLLTTAAFDRGKGEDTFGARDEDWQLYKLMSKDNDDDDDGPDEDEAELGRISSRLQEVDPTFVPKSEAGTSQPTEVPRLRPLTKEDFQIVLGVERFRCPEILFRPNWIGIDQAGLDEMAGVSIRRLPSKNQELEERLTSSIFMTGGSCLFPGISERLEAGIRMIRPCGSPIRVVKALDPILDAWRGASAYAASPHFLTQTFSKMDYYEKGEDWLRRYQFQYTI</sequence>
<dbReference type="SMART" id="SM00268">
    <property type="entry name" value="ACTIN"/>
    <property type="match status" value="1"/>
</dbReference>
<dbReference type="PANTHER" id="PTHR11937">
    <property type="entry name" value="ACTIN"/>
    <property type="match status" value="1"/>
</dbReference>
<comment type="subcellular location">
    <subcellularLocation>
        <location evidence="1">Nucleus</location>
    </subcellularLocation>
</comment>
<proteinExistence type="inferred from homology"/>
<feature type="compositionally biased region" description="Basic and acidic residues" evidence="5">
    <location>
        <begin position="419"/>
        <end position="443"/>
    </location>
</feature>
<dbReference type="CDD" id="cd10211">
    <property type="entry name" value="ASKHA_NBD_Arp5"/>
    <property type="match status" value="1"/>
</dbReference>
<evidence type="ECO:0000256" key="4">
    <source>
        <dbReference type="ARBA" id="ARBA00023242"/>
    </source>
</evidence>
<feature type="region of interest" description="Disordered" evidence="5">
    <location>
        <begin position="536"/>
        <end position="581"/>
    </location>
</feature>
<dbReference type="EMBL" id="BTGU01000012">
    <property type="protein sequence ID" value="GMN41476.1"/>
    <property type="molecule type" value="Genomic_DNA"/>
</dbReference>
<evidence type="ECO:0000313" key="7">
    <source>
        <dbReference type="Proteomes" id="UP001187192"/>
    </source>
</evidence>
<dbReference type="InterPro" id="IPR004000">
    <property type="entry name" value="Actin"/>
</dbReference>
<dbReference type="FunFam" id="3.30.420.40:FF:000347">
    <property type="entry name" value="actin-related protein 5"/>
    <property type="match status" value="1"/>
</dbReference>
<evidence type="ECO:0000256" key="5">
    <source>
        <dbReference type="SAM" id="MobiDB-lite"/>
    </source>
</evidence>
<dbReference type="FunFam" id="3.30.420.40:FF:000048">
    <property type="entry name" value="ARP5 actin-related protein 5 homolog"/>
    <property type="match status" value="1"/>
</dbReference>
<dbReference type="Gene3D" id="3.90.640.10">
    <property type="entry name" value="Actin, Chain A, domain 4"/>
    <property type="match status" value="1"/>
</dbReference>
<dbReference type="AlphaFoldDB" id="A0AA88ACP9"/>
<evidence type="ECO:0000256" key="3">
    <source>
        <dbReference type="ARBA" id="ARBA00021612"/>
    </source>
</evidence>
<dbReference type="InterPro" id="IPR043129">
    <property type="entry name" value="ATPase_NBD"/>
</dbReference>
<dbReference type="GO" id="GO:0005634">
    <property type="term" value="C:nucleus"/>
    <property type="evidence" value="ECO:0007669"/>
    <property type="project" value="UniProtKB-SubCell"/>
</dbReference>
<comment type="similarity">
    <text evidence="2">Belongs to the actin family. ARP5 subfamily.</text>
</comment>
<evidence type="ECO:0000313" key="6">
    <source>
        <dbReference type="EMBL" id="GMN41476.1"/>
    </source>
</evidence>
<dbReference type="Proteomes" id="UP001187192">
    <property type="component" value="Unassembled WGS sequence"/>
</dbReference>
<evidence type="ECO:0000256" key="1">
    <source>
        <dbReference type="ARBA" id="ARBA00004123"/>
    </source>
</evidence>
<feature type="compositionally biased region" description="Basic and acidic residues" evidence="5">
    <location>
        <begin position="368"/>
        <end position="384"/>
    </location>
</feature>
<dbReference type="SUPFAM" id="SSF53067">
    <property type="entry name" value="Actin-like ATPase domain"/>
    <property type="match status" value="2"/>
</dbReference>
<dbReference type="FunFam" id="3.30.420.40:FF:000058">
    <property type="entry name" value="Putative actin-related protein 5"/>
    <property type="match status" value="1"/>
</dbReference>
<gene>
    <name evidence="6" type="ORF">TIFTF001_010692</name>
</gene>
<keyword evidence="7" id="KW-1185">Reference proteome</keyword>